<feature type="compositionally biased region" description="Pro residues" evidence="2">
    <location>
        <begin position="369"/>
        <end position="380"/>
    </location>
</feature>
<organism evidence="5 6">
    <name type="scientific">Alosa alosa</name>
    <name type="common">allis shad</name>
    <dbReference type="NCBI Taxonomy" id="278164"/>
    <lineage>
        <taxon>Eukaryota</taxon>
        <taxon>Metazoa</taxon>
        <taxon>Chordata</taxon>
        <taxon>Craniata</taxon>
        <taxon>Vertebrata</taxon>
        <taxon>Euteleostomi</taxon>
        <taxon>Actinopterygii</taxon>
        <taxon>Neopterygii</taxon>
        <taxon>Teleostei</taxon>
        <taxon>Clupei</taxon>
        <taxon>Clupeiformes</taxon>
        <taxon>Clupeoidei</taxon>
        <taxon>Clupeidae</taxon>
        <taxon>Alosa</taxon>
    </lineage>
</organism>
<keyword evidence="6" id="KW-1185">Reference proteome</keyword>
<dbReference type="SUPFAM" id="SSF101447">
    <property type="entry name" value="Formin homology 2 domain (FH2 domain)"/>
    <property type="match status" value="2"/>
</dbReference>
<comment type="caution">
    <text evidence="5">The sequence shown here is derived from an EMBL/GenBank/DDBJ whole genome shotgun (WGS) entry which is preliminary data.</text>
</comment>
<dbReference type="InterPro" id="IPR001849">
    <property type="entry name" value="PH_domain"/>
</dbReference>
<reference evidence="5" key="1">
    <citation type="submission" date="2020-10" db="EMBL/GenBank/DDBJ databases">
        <title>Chromosome-scale genome assembly of the Allis shad, Alosa alosa.</title>
        <authorList>
            <person name="Margot Z."/>
            <person name="Christophe K."/>
            <person name="Cabau C."/>
            <person name="Louis A."/>
            <person name="Berthelot C."/>
            <person name="Parey E."/>
            <person name="Roest Crollius H."/>
            <person name="Montfort J."/>
            <person name="Robinson-Rechavi M."/>
            <person name="Bucao C."/>
            <person name="Bouchez O."/>
            <person name="Gislard M."/>
            <person name="Lluch J."/>
            <person name="Milhes M."/>
            <person name="Lampietro C."/>
            <person name="Lopez Roques C."/>
            <person name="Donnadieu C."/>
            <person name="Braasch I."/>
            <person name="Desvignes T."/>
            <person name="Postlethwait J."/>
            <person name="Bobe J."/>
            <person name="Guiguen Y."/>
        </authorList>
    </citation>
    <scope>NUCLEOTIDE SEQUENCE</scope>
    <source>
        <strain evidence="5">M-15738</strain>
        <tissue evidence="5">Blood</tissue>
    </source>
</reference>
<dbReference type="PANTHER" id="PTHR45725">
    <property type="entry name" value="FORMIN HOMOLOGY 2 FAMILY MEMBER"/>
    <property type="match status" value="1"/>
</dbReference>
<dbReference type="Proteomes" id="UP000823561">
    <property type="component" value="Chromosome 4"/>
</dbReference>
<evidence type="ECO:0000259" key="3">
    <source>
        <dbReference type="PROSITE" id="PS50003"/>
    </source>
</evidence>
<evidence type="ECO:0000313" key="6">
    <source>
        <dbReference type="Proteomes" id="UP000823561"/>
    </source>
</evidence>
<proteinExistence type="predicted"/>
<dbReference type="PANTHER" id="PTHR45725:SF10">
    <property type="entry name" value="FH2 DOMAIN-CONTAINING PROTEIN"/>
    <property type="match status" value="1"/>
</dbReference>
<dbReference type="SMART" id="SM00498">
    <property type="entry name" value="FH2"/>
    <property type="match status" value="1"/>
</dbReference>
<dbReference type="Gene3D" id="1.20.58.2220">
    <property type="entry name" value="Formin, FH2 domain"/>
    <property type="match status" value="1"/>
</dbReference>
<protein>
    <submittedName>
        <fullName evidence="5">Uncharacterized protein</fullName>
    </submittedName>
</protein>
<gene>
    <name evidence="5" type="ORF">AALO_G00058720</name>
</gene>
<feature type="coiled-coil region" evidence="1">
    <location>
        <begin position="708"/>
        <end position="772"/>
    </location>
</feature>
<dbReference type="Pfam" id="PF02181">
    <property type="entry name" value="FH2"/>
    <property type="match status" value="1"/>
</dbReference>
<feature type="domain" description="FH2" evidence="4">
    <location>
        <begin position="381"/>
        <end position="811"/>
    </location>
</feature>
<dbReference type="PROSITE" id="PS51444">
    <property type="entry name" value="FH2"/>
    <property type="match status" value="1"/>
</dbReference>
<name>A0AAV6H5T7_9TELE</name>
<dbReference type="SMART" id="SM00233">
    <property type="entry name" value="PH"/>
    <property type="match status" value="2"/>
</dbReference>
<feature type="domain" description="PH" evidence="3">
    <location>
        <begin position="164"/>
        <end position="273"/>
    </location>
</feature>
<evidence type="ECO:0000313" key="5">
    <source>
        <dbReference type="EMBL" id="KAG5282683.1"/>
    </source>
</evidence>
<keyword evidence="1" id="KW-0175">Coiled coil</keyword>
<dbReference type="InterPro" id="IPR042201">
    <property type="entry name" value="FH2_Formin_sf"/>
</dbReference>
<dbReference type="PROSITE" id="PS50003">
    <property type="entry name" value="PH_DOMAIN"/>
    <property type="match status" value="1"/>
</dbReference>
<evidence type="ECO:0000256" key="1">
    <source>
        <dbReference type="SAM" id="Coils"/>
    </source>
</evidence>
<evidence type="ECO:0000259" key="4">
    <source>
        <dbReference type="PROSITE" id="PS51444"/>
    </source>
</evidence>
<evidence type="ECO:0000256" key="2">
    <source>
        <dbReference type="SAM" id="MobiDB-lite"/>
    </source>
</evidence>
<dbReference type="InterPro" id="IPR015425">
    <property type="entry name" value="FH2_Formin"/>
</dbReference>
<dbReference type="EMBL" id="JADWDJ010000004">
    <property type="protein sequence ID" value="KAG5282683.1"/>
    <property type="molecule type" value="Genomic_DNA"/>
</dbReference>
<dbReference type="InterPro" id="IPR051425">
    <property type="entry name" value="Formin_Homology"/>
</dbReference>
<feature type="region of interest" description="Disordered" evidence="2">
    <location>
        <begin position="363"/>
        <end position="387"/>
    </location>
</feature>
<dbReference type="AlphaFoldDB" id="A0AAV6H5T7"/>
<accession>A0AAV6H5T7</accession>
<sequence length="811" mass="91572">MEKSIVQGVPQLSNEMQLSIMNKVKSGELSIDDAIDQARKNNLELFQQKEKQATQYNFSVHKFNRYRWQKRVLQVDFNTKMVCSIEKGIIKRQLPFACVKNCHDGTGTKFSISFKGRHDYELEATSMQEKQKMLQLVSQIIHSNIYSQSADRLEDVYQMPPDPKSLRQGQLLLQKGGMASFKWKRYEAHLHAGQLTLLSTNDGDAVSSSTLPIVIHFSDGKARVETSHSFDTFTLHTHCSAYQFRVPMTDVMKTADIQTERDSWVQAIGKLCMNWKCCSQSEPMYADLKKLRASRTVTGLLQHSEDGAFSGTLLPSTEEVSDGEESTALSSVRAFPLPPTPALAKPCSPVCLPTMPSASPLYSDLHPVAPSPPVPAPPPLPRKKPLPEDRTKAFHWDLLPQDKIDKSFWTHGVSGKAKIDTFLLFEQFKVKVSENVADSVDSSHHIEIMLNQKIAHNFTQALSGLQLATPNMATPSKVAKPQARPGLRVGQSEAYSLTAPNLYTTYYDYDYHYTNIFLKSFPVQPKELREKLCIIHEKDGGLSDEQIASLRRYVPTVEDVEMYKSYKGVASDLHIVDQYMLEMCNISFLSSRLDLLLTLRELPITMEDLEPLINQKIRMCQQLIGSQTFVCVLEYLLAVGNYLNEHAGKDKAKGFRLSSLIKLSQLRGVERHVTLLHALAEQIVLHEPGLATFPSELAEFDTVPGASIKGLTAEIDVVKNELQKALQYKKSYTKKNPIPQHPKFSKDLKAAIEKYNMDLQQLTKKSEEMRKIYSDILVKFGEAADQDSQELFGWVCQFITEFKKAHAELSK</sequence>